<evidence type="ECO:0000256" key="1">
    <source>
        <dbReference type="SAM" id="MobiDB-lite"/>
    </source>
</evidence>
<protein>
    <submittedName>
        <fullName evidence="2">Uncharacterized protein</fullName>
    </submittedName>
</protein>
<organism evidence="2">
    <name type="scientific">uncultured Rubrobacteraceae bacterium</name>
    <dbReference type="NCBI Taxonomy" id="349277"/>
    <lineage>
        <taxon>Bacteria</taxon>
        <taxon>Bacillati</taxon>
        <taxon>Actinomycetota</taxon>
        <taxon>Rubrobacteria</taxon>
        <taxon>Rubrobacterales</taxon>
        <taxon>Rubrobacteraceae</taxon>
        <taxon>environmental samples</taxon>
    </lineage>
</organism>
<gene>
    <name evidence="2" type="ORF">AVDCRST_MAG82-2490</name>
</gene>
<accession>A0A6J4QFA9</accession>
<feature type="compositionally biased region" description="Basic residues" evidence="1">
    <location>
        <begin position="101"/>
        <end position="110"/>
    </location>
</feature>
<dbReference type="AlphaFoldDB" id="A0A6J4QFA9"/>
<feature type="compositionally biased region" description="Low complexity" evidence="1">
    <location>
        <begin position="49"/>
        <end position="60"/>
    </location>
</feature>
<reference evidence="2" key="1">
    <citation type="submission" date="2020-02" db="EMBL/GenBank/DDBJ databases">
        <authorList>
            <person name="Meier V. D."/>
        </authorList>
    </citation>
    <scope>NUCLEOTIDE SEQUENCE</scope>
    <source>
        <strain evidence="2">AVDCRST_MAG82</strain>
    </source>
</reference>
<sequence length="110" mass="12311">VDHPRPRPRIPARRRHDRRRRLRRGGDLGARLARGRAGRAGRDRRPRALPRGLRQGAPAPLRRDDRAPGRAPAGGRARGWRRGKTGATHADALAGGGVRDHLRRRGRQTM</sequence>
<proteinExistence type="predicted"/>
<name>A0A6J4QFA9_9ACTN</name>
<feature type="region of interest" description="Disordered" evidence="1">
    <location>
        <begin position="1"/>
        <end position="110"/>
    </location>
</feature>
<feature type="non-terminal residue" evidence="2">
    <location>
        <position position="110"/>
    </location>
</feature>
<feature type="compositionally biased region" description="Basic residues" evidence="1">
    <location>
        <begin position="1"/>
        <end position="23"/>
    </location>
</feature>
<evidence type="ECO:0000313" key="2">
    <source>
        <dbReference type="EMBL" id="CAA9436197.1"/>
    </source>
</evidence>
<dbReference type="EMBL" id="CADCVA010000319">
    <property type="protein sequence ID" value="CAA9436197.1"/>
    <property type="molecule type" value="Genomic_DNA"/>
</dbReference>
<feature type="non-terminal residue" evidence="2">
    <location>
        <position position="1"/>
    </location>
</feature>
<feature type="compositionally biased region" description="Basic residues" evidence="1">
    <location>
        <begin position="33"/>
        <end position="48"/>
    </location>
</feature>